<sequence length="165" mass="19080">MSTTTKTKKLTATALNTLDAKNNKRKKIYVTEQHYEVQIHTFFRKSLIDNVNTNYLSIIDQLRQKTDVTDQLIKDTVGLYNTLLLKEFTDLPIPKKLDVEKLIKVTNMLLDNGIMEEVLTQFPEQELKKLEEQFRALQERMAAMVSELAITRSQQVAHESAHESV</sequence>
<proteinExistence type="predicted"/>
<keyword evidence="2" id="KW-1185">Reference proteome</keyword>
<dbReference type="AlphaFoldDB" id="A0A1G5I6N6"/>
<dbReference type="Proteomes" id="UP000198538">
    <property type="component" value="Unassembled WGS sequence"/>
</dbReference>
<reference evidence="2" key="1">
    <citation type="submission" date="2016-10" db="EMBL/GenBank/DDBJ databases">
        <authorList>
            <person name="Varghese N."/>
            <person name="Submissions S."/>
        </authorList>
    </citation>
    <scope>NUCLEOTIDE SEQUENCE [LARGE SCALE GENOMIC DNA]</scope>
    <source>
        <strain evidence="2">BL9</strain>
    </source>
</reference>
<name>A0A1G5I6N6_9BACL</name>
<evidence type="ECO:0000313" key="2">
    <source>
        <dbReference type="Proteomes" id="UP000198538"/>
    </source>
</evidence>
<dbReference type="STRING" id="582692.SAMN05720606_10878"/>
<accession>A0A1G5I6N6</accession>
<organism evidence="1 2">
    <name type="scientific">Paenibacillus polysaccharolyticus</name>
    <dbReference type="NCBI Taxonomy" id="582692"/>
    <lineage>
        <taxon>Bacteria</taxon>
        <taxon>Bacillati</taxon>
        <taxon>Bacillota</taxon>
        <taxon>Bacilli</taxon>
        <taxon>Bacillales</taxon>
        <taxon>Paenibacillaceae</taxon>
        <taxon>Paenibacillus</taxon>
    </lineage>
</organism>
<evidence type="ECO:0000313" key="1">
    <source>
        <dbReference type="EMBL" id="SCY71835.1"/>
    </source>
</evidence>
<dbReference type="EMBL" id="FMVM01000008">
    <property type="protein sequence ID" value="SCY71835.1"/>
    <property type="molecule type" value="Genomic_DNA"/>
</dbReference>
<protein>
    <submittedName>
        <fullName evidence="1">Uncharacterized protein</fullName>
    </submittedName>
</protein>
<gene>
    <name evidence="1" type="ORF">SAMN05720606_10878</name>
</gene>